<dbReference type="GO" id="GO:0005484">
    <property type="term" value="F:SNAP receptor activity"/>
    <property type="evidence" value="ECO:0007669"/>
    <property type="project" value="TreeGrafter"/>
</dbReference>
<dbReference type="GO" id="GO:0012505">
    <property type="term" value="C:endomembrane system"/>
    <property type="evidence" value="ECO:0007669"/>
    <property type="project" value="TreeGrafter"/>
</dbReference>
<dbReference type="InterPro" id="IPR006011">
    <property type="entry name" value="Syntaxin_N"/>
</dbReference>
<evidence type="ECO:0000256" key="7">
    <source>
        <dbReference type="SAM" id="Phobius"/>
    </source>
</evidence>
<dbReference type="InterPro" id="IPR000727">
    <property type="entry name" value="T_SNARE_dom"/>
</dbReference>
<name>A0A9W8CI31_9FUNG</name>
<reference evidence="9" key="1">
    <citation type="submission" date="2022-07" db="EMBL/GenBank/DDBJ databases">
        <title>Phylogenomic reconstructions and comparative analyses of Kickxellomycotina fungi.</title>
        <authorList>
            <person name="Reynolds N.K."/>
            <person name="Stajich J.E."/>
            <person name="Barry K."/>
            <person name="Grigoriev I.V."/>
            <person name="Crous P."/>
            <person name="Smith M.E."/>
        </authorList>
    </citation>
    <scope>NUCLEOTIDE SEQUENCE</scope>
    <source>
        <strain evidence="9">NBRC 105413</strain>
    </source>
</reference>
<dbReference type="Gene3D" id="1.20.58.70">
    <property type="match status" value="1"/>
</dbReference>
<evidence type="ECO:0000256" key="2">
    <source>
        <dbReference type="ARBA" id="ARBA00009063"/>
    </source>
</evidence>
<dbReference type="Gene3D" id="1.20.5.110">
    <property type="match status" value="1"/>
</dbReference>
<organism evidence="9 10">
    <name type="scientific">Coemansia asiatica</name>
    <dbReference type="NCBI Taxonomy" id="1052880"/>
    <lineage>
        <taxon>Eukaryota</taxon>
        <taxon>Fungi</taxon>
        <taxon>Fungi incertae sedis</taxon>
        <taxon>Zoopagomycota</taxon>
        <taxon>Kickxellomycotina</taxon>
        <taxon>Kickxellomycetes</taxon>
        <taxon>Kickxellales</taxon>
        <taxon>Kickxellaceae</taxon>
        <taxon>Coemansia</taxon>
    </lineage>
</organism>
<feature type="domain" description="T-SNARE coiled-coil homology" evidence="8">
    <location>
        <begin position="203"/>
        <end position="265"/>
    </location>
</feature>
<keyword evidence="6" id="KW-0175">Coiled coil</keyword>
<keyword evidence="10" id="KW-1185">Reference proteome</keyword>
<comment type="subcellular location">
    <subcellularLocation>
        <location evidence="1">Membrane</location>
        <topology evidence="1">Single-pass type IV membrane protein</topology>
    </subcellularLocation>
</comment>
<dbReference type="GO" id="GO:0031201">
    <property type="term" value="C:SNARE complex"/>
    <property type="evidence" value="ECO:0007669"/>
    <property type="project" value="TreeGrafter"/>
</dbReference>
<keyword evidence="3 7" id="KW-0812">Transmembrane</keyword>
<dbReference type="SMART" id="SM00503">
    <property type="entry name" value="SynN"/>
    <property type="match status" value="1"/>
</dbReference>
<dbReference type="EMBL" id="JANBOH010000364">
    <property type="protein sequence ID" value="KAJ1642638.1"/>
    <property type="molecule type" value="Genomic_DNA"/>
</dbReference>
<feature type="transmembrane region" description="Helical" evidence="7">
    <location>
        <begin position="277"/>
        <end position="300"/>
    </location>
</feature>
<evidence type="ECO:0000313" key="9">
    <source>
        <dbReference type="EMBL" id="KAJ1642638.1"/>
    </source>
</evidence>
<evidence type="ECO:0000256" key="5">
    <source>
        <dbReference type="ARBA" id="ARBA00023136"/>
    </source>
</evidence>
<evidence type="ECO:0000256" key="3">
    <source>
        <dbReference type="ARBA" id="ARBA00022692"/>
    </source>
</evidence>
<comment type="caution">
    <text evidence="9">The sequence shown here is derived from an EMBL/GenBank/DDBJ whole genome shotgun (WGS) entry which is preliminary data.</text>
</comment>
<comment type="similarity">
    <text evidence="2">Belongs to the syntaxin family.</text>
</comment>
<evidence type="ECO:0000256" key="1">
    <source>
        <dbReference type="ARBA" id="ARBA00004211"/>
    </source>
</evidence>
<keyword evidence="4 7" id="KW-1133">Transmembrane helix</keyword>
<dbReference type="PANTHER" id="PTHR19957:SF307">
    <property type="entry name" value="PROTEIN SSO1-RELATED"/>
    <property type="match status" value="1"/>
</dbReference>
<dbReference type="GO" id="GO:0006906">
    <property type="term" value="P:vesicle fusion"/>
    <property type="evidence" value="ECO:0007669"/>
    <property type="project" value="TreeGrafter"/>
</dbReference>
<dbReference type="InterPro" id="IPR010989">
    <property type="entry name" value="SNARE"/>
</dbReference>
<dbReference type="SMART" id="SM00397">
    <property type="entry name" value="t_SNARE"/>
    <property type="match status" value="1"/>
</dbReference>
<dbReference type="GO" id="GO:0048278">
    <property type="term" value="P:vesicle docking"/>
    <property type="evidence" value="ECO:0007669"/>
    <property type="project" value="TreeGrafter"/>
</dbReference>
<dbReference type="GO" id="GO:0005886">
    <property type="term" value="C:plasma membrane"/>
    <property type="evidence" value="ECO:0007669"/>
    <property type="project" value="TreeGrafter"/>
</dbReference>
<evidence type="ECO:0000259" key="8">
    <source>
        <dbReference type="PROSITE" id="PS50192"/>
    </source>
</evidence>
<evidence type="ECO:0000256" key="4">
    <source>
        <dbReference type="ARBA" id="ARBA00022989"/>
    </source>
</evidence>
<accession>A0A9W8CI31</accession>
<proteinExistence type="inferred from homology"/>
<dbReference type="GO" id="GO:0006886">
    <property type="term" value="P:intracellular protein transport"/>
    <property type="evidence" value="ECO:0007669"/>
    <property type="project" value="TreeGrafter"/>
</dbReference>
<evidence type="ECO:0000313" key="10">
    <source>
        <dbReference type="Proteomes" id="UP001145021"/>
    </source>
</evidence>
<evidence type="ECO:0000256" key="6">
    <source>
        <dbReference type="SAM" id="Coils"/>
    </source>
</evidence>
<dbReference type="Pfam" id="PF00804">
    <property type="entry name" value="Syntaxin"/>
    <property type="match status" value="1"/>
</dbReference>
<dbReference type="PROSITE" id="PS50192">
    <property type="entry name" value="T_SNARE"/>
    <property type="match status" value="1"/>
</dbReference>
<dbReference type="SUPFAM" id="SSF47661">
    <property type="entry name" value="t-snare proteins"/>
    <property type="match status" value="1"/>
</dbReference>
<dbReference type="InterPro" id="IPR045242">
    <property type="entry name" value="Syntaxin"/>
</dbReference>
<dbReference type="Proteomes" id="UP001145021">
    <property type="component" value="Unassembled WGS sequence"/>
</dbReference>
<dbReference type="GO" id="GO:0006887">
    <property type="term" value="P:exocytosis"/>
    <property type="evidence" value="ECO:0007669"/>
    <property type="project" value="TreeGrafter"/>
</dbReference>
<dbReference type="GO" id="GO:0000149">
    <property type="term" value="F:SNARE binding"/>
    <property type="evidence" value="ECO:0007669"/>
    <property type="project" value="TreeGrafter"/>
</dbReference>
<gene>
    <name evidence="9" type="ORF">LPJ64_005535</name>
</gene>
<keyword evidence="5 7" id="KW-0472">Membrane</keyword>
<protein>
    <recommendedName>
        <fullName evidence="8">t-SNARE coiled-coil homology domain-containing protein</fullName>
    </recommendedName>
</protein>
<feature type="coiled-coil region" evidence="6">
    <location>
        <begin position="90"/>
        <end position="117"/>
    </location>
</feature>
<dbReference type="AlphaFoldDB" id="A0A9W8CI31"/>
<dbReference type="PANTHER" id="PTHR19957">
    <property type="entry name" value="SYNTAXIN"/>
    <property type="match status" value="1"/>
</dbReference>
<sequence length="321" mass="36771">MSRNRFSEFIARRRENSLGNSDSPNSSVSLEENNANVDMEKYFTTLNGIERDISNVSSSIDELGVLHGRLLSTADGDKSEAIAHQRDLKTADINDQIKKLRNELGAVEQMNQNTQLTPSEEATRRSKHAVLAQRLMSVLDKYRTLEKESQKRYRVRMEKHIRLVRPDATDEEITEAANNEASRSVFAMDVMSSYRSKVAKRMLRDVENRDRDIKDINQTIEILNRMFVEMEEIVSEQQDVLDNIEQAVDTTFENTVQAQHEIKRSTWLRYKIRKKKWWLLFLLILLIIAIALAVALPVAINKRGGSNSNSNRNSGNTTTAS</sequence>